<dbReference type="EMBL" id="JPEO01000014">
    <property type="protein sequence ID" value="KFZ36718.1"/>
    <property type="molecule type" value="Genomic_DNA"/>
</dbReference>
<dbReference type="Pfam" id="PF22422">
    <property type="entry name" value="MGH1-like_GH"/>
    <property type="match status" value="1"/>
</dbReference>
<protein>
    <submittedName>
        <fullName evidence="3">Glycogen debranching protein</fullName>
    </submittedName>
</protein>
<name>A0A094LNL1_9GAMM</name>
<evidence type="ECO:0000313" key="3">
    <source>
        <dbReference type="EMBL" id="KFZ36718.1"/>
    </source>
</evidence>
<sequence length="677" mass="77183">MHKLALSMVAALCCCTHVSASQSVLVINEHQSAVAHFGNDAAWYEHNIPFFEASDPLLQKIYYYRWQLFRAHQRDLGARGYISTEFLDDVAWQLEPWASLNDATVFHILEGRWLRDRRYTSDYINFMYQGGNDRHFSEAIADASYQNYLVNGDKALLLKQLPQMQTIYDAWQDHFDDKQGLYWVEPIADATEYTISSIDASGGKDGFFKGFAFRPTINSYMVANARAIANIADLAGNKRLAADYQQRAETLQATLNQSLWNSETQHFTDRYQQDNEFVHYGKFVRGPELEGYLPWTYKLAPDNAQYTSSWQQLLDPQQFAGRFGLRTVTPDYQYYMKQYRYFTPTGAPECQWNGPVWPYQTTQVLTAMANLLDDYQQHAGVTKHDYMRLLEQYAALHMMNGQPDLQEDYDPDNGKVIVGLDRSHHYFHSGFNDLIISGLVGIRPQPNNSVVVAPLVPNSGDGALDYFALQDVPYHGHQITITFDKTGQRYPEQGLTVYVDGKAAAHSKTIAPLKINIEQAPLVAVKAPINLAVQLDKQGFPKASAASNQDPIKLHQAIDGRVWFFPELANGWDARNPDTNSSRRTENWYQVDFGKNVSLSQAELSFFAKDRGFAAPRRYQLQAWVNQHWQTVAEHKSPYADGINHDHFATVTTNKLRAVFDIPVGKSMRLVELKAFQ</sequence>
<dbReference type="AlphaFoldDB" id="A0A094LNL1"/>
<accession>A0A094LNL1</accession>
<evidence type="ECO:0000313" key="4">
    <source>
        <dbReference type="Proteomes" id="UP000029264"/>
    </source>
</evidence>
<evidence type="ECO:0000256" key="1">
    <source>
        <dbReference type="SAM" id="SignalP"/>
    </source>
</evidence>
<evidence type="ECO:0000259" key="2">
    <source>
        <dbReference type="Pfam" id="PF22422"/>
    </source>
</evidence>
<dbReference type="eggNOG" id="COG3408">
    <property type="taxonomic scope" value="Bacteria"/>
</dbReference>
<dbReference type="Pfam" id="PF22633">
    <property type="entry name" value="F5_F8_type_C_2"/>
    <property type="match status" value="1"/>
</dbReference>
<keyword evidence="1" id="KW-0732">Signal</keyword>
<feature type="signal peptide" evidence="1">
    <location>
        <begin position="1"/>
        <end position="20"/>
    </location>
</feature>
<dbReference type="Proteomes" id="UP000029264">
    <property type="component" value="Unassembled WGS sequence"/>
</dbReference>
<feature type="domain" description="Mannosylglycerate hydrolase MGH1-like glycoside hydrolase" evidence="2">
    <location>
        <begin position="100"/>
        <end position="429"/>
    </location>
</feature>
<dbReference type="GO" id="GO:0005975">
    <property type="term" value="P:carbohydrate metabolic process"/>
    <property type="evidence" value="ECO:0007669"/>
    <property type="project" value="InterPro"/>
</dbReference>
<dbReference type="Gene3D" id="1.50.10.10">
    <property type="match status" value="1"/>
</dbReference>
<comment type="caution">
    <text evidence="3">The sequence shown here is derived from an EMBL/GenBank/DDBJ whole genome shotgun (WGS) entry which is preliminary data.</text>
</comment>
<dbReference type="InterPro" id="IPR008928">
    <property type="entry name" value="6-hairpin_glycosidase_sf"/>
</dbReference>
<dbReference type="OrthoDB" id="9781878at2"/>
<dbReference type="SUPFAM" id="SSF48208">
    <property type="entry name" value="Six-hairpin glycosidases"/>
    <property type="match status" value="1"/>
</dbReference>
<dbReference type="InterPro" id="IPR012341">
    <property type="entry name" value="6hp_glycosidase-like_sf"/>
</dbReference>
<keyword evidence="4" id="KW-1185">Reference proteome</keyword>
<reference evidence="3 4" key="1">
    <citation type="submission" date="2014-06" db="EMBL/GenBank/DDBJ databases">
        <title>Shewanella sp. YQH10.</title>
        <authorList>
            <person name="Liu Y."/>
            <person name="Zeng R."/>
        </authorList>
    </citation>
    <scope>NUCLEOTIDE SEQUENCE [LARGE SCALE GENOMIC DNA]</scope>
    <source>
        <strain evidence="3 4">YQH10</strain>
    </source>
</reference>
<feature type="chain" id="PRO_5001902063" evidence="1">
    <location>
        <begin position="21"/>
        <end position="677"/>
    </location>
</feature>
<proteinExistence type="predicted"/>
<dbReference type="InterPro" id="IPR054491">
    <property type="entry name" value="MGH1-like_GH"/>
</dbReference>
<dbReference type="Gene3D" id="2.60.120.260">
    <property type="entry name" value="Galactose-binding domain-like"/>
    <property type="match status" value="1"/>
</dbReference>
<dbReference type="RefSeq" id="WP_037444261.1">
    <property type="nucleotide sequence ID" value="NZ_JPEO01000014.1"/>
</dbReference>
<gene>
    <name evidence="3" type="ORF">HR45_14780</name>
</gene>
<organism evidence="3 4">
    <name type="scientific">Shewanella mangrovi</name>
    <dbReference type="NCBI Taxonomy" id="1515746"/>
    <lineage>
        <taxon>Bacteria</taxon>
        <taxon>Pseudomonadati</taxon>
        <taxon>Pseudomonadota</taxon>
        <taxon>Gammaproteobacteria</taxon>
        <taxon>Alteromonadales</taxon>
        <taxon>Shewanellaceae</taxon>
        <taxon>Shewanella</taxon>
    </lineage>
</organism>
<dbReference type="STRING" id="1515746.HR45_14780"/>